<organism evidence="1 2">
    <name type="scientific">Roseobacter sinensis</name>
    <dbReference type="NCBI Taxonomy" id="2931391"/>
    <lineage>
        <taxon>Bacteria</taxon>
        <taxon>Pseudomonadati</taxon>
        <taxon>Pseudomonadota</taxon>
        <taxon>Alphaproteobacteria</taxon>
        <taxon>Rhodobacterales</taxon>
        <taxon>Roseobacteraceae</taxon>
        <taxon>Roseobacter</taxon>
    </lineage>
</organism>
<dbReference type="Pfam" id="PF17645">
    <property type="entry name" value="Amdase"/>
    <property type="match status" value="1"/>
</dbReference>
<dbReference type="PIRSF" id="PIRSF015736">
    <property type="entry name" value="MI"/>
    <property type="match status" value="1"/>
</dbReference>
<name>A0ABT3BIT9_9RHOB</name>
<reference evidence="1 2" key="1">
    <citation type="submission" date="2022-04" db="EMBL/GenBank/DDBJ databases">
        <title>Roseobacter sp. WL0113 is a bacterium isolated from neritic sediment.</title>
        <authorList>
            <person name="Wang L."/>
            <person name="He W."/>
            <person name="Zhang D.-F."/>
        </authorList>
    </citation>
    <scope>NUCLEOTIDE SEQUENCE [LARGE SCALE GENOMIC DNA]</scope>
    <source>
        <strain evidence="1 2">WL0113</strain>
    </source>
</reference>
<comment type="caution">
    <text evidence="1">The sequence shown here is derived from an EMBL/GenBank/DDBJ whole genome shotgun (WGS) entry which is preliminary data.</text>
</comment>
<dbReference type="RefSeq" id="WP_263845680.1">
    <property type="nucleotide sequence ID" value="NZ_JALIEB010000015.1"/>
</dbReference>
<dbReference type="PANTHER" id="PTHR40267">
    <property type="entry name" value="BLR3294 PROTEIN"/>
    <property type="match status" value="1"/>
</dbReference>
<keyword evidence="2" id="KW-1185">Reference proteome</keyword>
<evidence type="ECO:0000313" key="1">
    <source>
        <dbReference type="EMBL" id="MCV3273455.1"/>
    </source>
</evidence>
<evidence type="ECO:0000313" key="2">
    <source>
        <dbReference type="Proteomes" id="UP001208690"/>
    </source>
</evidence>
<sequence>MTIELAMTRLGMLTPSSNTVLEPLTAAMLQELPDVSAHFARFRVVKISMEADALGQFTNAPMLEAADLLADAQVQSICWNGTSSGWLGFDTDLALIDDIQRRTGIPACSSVLALNELLERMGARRIALVTPYLPEVQTRIVENYACAGFEVVGERHLDDPGNYSFATYSEAQILEMCRAVATQAPDAIAVFCTNFRGAGVAETIEAETGITVLDSVSTALWKSMAVAGDDPRRIRGWGRLFDV</sequence>
<dbReference type="Gene3D" id="3.40.50.12500">
    <property type="match status" value="1"/>
</dbReference>
<protein>
    <submittedName>
        <fullName evidence="1">Aspartate/glutamate racemase family protein</fullName>
    </submittedName>
</protein>
<dbReference type="Proteomes" id="UP001208690">
    <property type="component" value="Unassembled WGS sequence"/>
</dbReference>
<gene>
    <name evidence="1" type="ORF">MUB52_18640</name>
</gene>
<accession>A0ABT3BIT9</accession>
<dbReference type="InterPro" id="IPR026286">
    <property type="entry name" value="MaiA/AMDase"/>
</dbReference>
<dbReference type="PANTHER" id="PTHR40267:SF1">
    <property type="entry name" value="BLR3294 PROTEIN"/>
    <property type="match status" value="1"/>
</dbReference>
<dbReference type="InterPro" id="IPR053714">
    <property type="entry name" value="Iso_Racemase_Enz_sf"/>
</dbReference>
<proteinExistence type="predicted"/>
<dbReference type="EMBL" id="JALIEB010000015">
    <property type="protein sequence ID" value="MCV3273455.1"/>
    <property type="molecule type" value="Genomic_DNA"/>
</dbReference>